<dbReference type="Proteomes" id="UP001194273">
    <property type="component" value="Unassembled WGS sequence"/>
</dbReference>
<keyword evidence="2" id="KW-0472">Membrane</keyword>
<comment type="caution">
    <text evidence="3">The sequence shown here is derived from an EMBL/GenBank/DDBJ whole genome shotgun (WGS) entry which is preliminary data.</text>
</comment>
<gene>
    <name evidence="3" type="ORF">INF26_02000</name>
</gene>
<keyword evidence="1" id="KW-0175">Coiled coil</keyword>
<dbReference type="EMBL" id="JADCJZ010000001">
    <property type="protein sequence ID" value="MBE5023628.1"/>
    <property type="molecule type" value="Genomic_DNA"/>
</dbReference>
<protein>
    <recommendedName>
        <fullName evidence="5">Flp pilus-assembly TadG-like N-terminal domain-containing protein</fullName>
    </recommendedName>
</protein>
<feature type="coiled-coil region" evidence="1">
    <location>
        <begin position="197"/>
        <end position="224"/>
    </location>
</feature>
<feature type="transmembrane region" description="Helical" evidence="2">
    <location>
        <begin position="31"/>
        <end position="53"/>
    </location>
</feature>
<keyword evidence="4" id="KW-1185">Reference proteome</keyword>
<reference evidence="3 4" key="1">
    <citation type="submission" date="2020-10" db="EMBL/GenBank/DDBJ databases">
        <title>ChiBAC.</title>
        <authorList>
            <person name="Zenner C."/>
            <person name="Hitch T.C.A."/>
            <person name="Clavel T."/>
        </authorList>
    </citation>
    <scope>NUCLEOTIDE SEQUENCE [LARGE SCALE GENOMIC DNA]</scope>
    <source>
        <strain evidence="3 4">DSM 107455</strain>
    </source>
</reference>
<evidence type="ECO:0008006" key="5">
    <source>
        <dbReference type="Google" id="ProtNLM"/>
    </source>
</evidence>
<keyword evidence="2" id="KW-1133">Transmembrane helix</keyword>
<dbReference type="RefSeq" id="WP_193529056.1">
    <property type="nucleotide sequence ID" value="NZ_JADCJZ010000001.1"/>
</dbReference>
<organism evidence="3 4">
    <name type="scientific">Thermophilibacter gallinarum</name>
    <dbReference type="NCBI Taxonomy" id="2779357"/>
    <lineage>
        <taxon>Bacteria</taxon>
        <taxon>Bacillati</taxon>
        <taxon>Actinomycetota</taxon>
        <taxon>Coriobacteriia</taxon>
        <taxon>Coriobacteriales</taxon>
        <taxon>Atopobiaceae</taxon>
        <taxon>Thermophilibacter</taxon>
    </lineage>
</organism>
<proteinExistence type="predicted"/>
<evidence type="ECO:0000256" key="2">
    <source>
        <dbReference type="SAM" id="Phobius"/>
    </source>
</evidence>
<evidence type="ECO:0000256" key="1">
    <source>
        <dbReference type="SAM" id="Coils"/>
    </source>
</evidence>
<keyword evidence="2" id="KW-0812">Transmembrane</keyword>
<feature type="coiled-coil region" evidence="1">
    <location>
        <begin position="418"/>
        <end position="445"/>
    </location>
</feature>
<sequence>MRGSRSGSEGGPSVREAVSLFRDDEGGFTTVAAAVSLLLSLTLVFASASAAWVSARSAEVQRVADAAAMAGANVVARFSTIAQVTDACVLSMGLTGVVVYGGGLVASCVPGLTSTGLELCAAGGRILEARRTFASSAADGLARLEKALPALVVANSSSCVAANSEDGLSYAGCALPFPTTSASDFSAFEADVDDARMGELSERMRDASAEAEEAKDAADDALLRGWMADCGSRPYSLYERASSLAGLDGSANPYYASPESWTFGVALMRAREYYAARLASARVDGRTPEELTDAACRRAFYAYALERVRAGSWAELADGTVVSDLPSLPRNADETRACELYTRRDWPCTTEGGSRTLHCSLACPGALGGASGTASLQELEAGTVSACDECRMDVGDLGRVAAASTSIENGFEHHWRIIVEASEDYEAARAELAEAERRTRELAEEGEDAFSDALEELSVERPTLCPPGAWGCVAVVARGEGAVVPTELTASFLESAELPAGSAVAAATLAPDEATAENNVLSRFLDSVSAGDSAIGGALDGVTDLWGELLVGYGSAYGSVADAGSRFLDGVDGVLGGSVGSWLKGRLEGVMEGLGFDPVDMRLRKPVLTNTQDVLDRAGFERTSTVRSLVARLPDAATPYDFARAVGVLLTGGEGGTLTIAELEIPGTGVSIPLEVDLSFLGAAS</sequence>
<evidence type="ECO:0000313" key="4">
    <source>
        <dbReference type="Proteomes" id="UP001194273"/>
    </source>
</evidence>
<name>A0ABR9QRB6_9ACTN</name>
<evidence type="ECO:0000313" key="3">
    <source>
        <dbReference type="EMBL" id="MBE5023628.1"/>
    </source>
</evidence>
<accession>A0ABR9QRB6</accession>